<name>A0ACC1CF52_9NEOP</name>
<protein>
    <submittedName>
        <fullName evidence="1">Uncharacterized protein</fullName>
    </submittedName>
</protein>
<reference evidence="1 2" key="1">
    <citation type="journal article" date="2021" name="Front. Genet.">
        <title>Chromosome-Level Genome Assembly Reveals Significant Gene Expansion in the Toll and IMD Signaling Pathways of Dendrolimus kikuchii.</title>
        <authorList>
            <person name="Zhou J."/>
            <person name="Wu P."/>
            <person name="Xiong Z."/>
            <person name="Liu N."/>
            <person name="Zhao N."/>
            <person name="Ji M."/>
            <person name="Qiu Y."/>
            <person name="Yang B."/>
        </authorList>
    </citation>
    <scope>NUCLEOTIDE SEQUENCE [LARGE SCALE GENOMIC DNA]</scope>
    <source>
        <strain evidence="1">Ann1</strain>
    </source>
</reference>
<proteinExistence type="predicted"/>
<keyword evidence="2" id="KW-1185">Reference proteome</keyword>
<sequence length="159" mass="16583">MLRRFGKGVGCCDGCRCVRRCCWWVAAAVVGACVGRLLRRLSVRGLYAALVKMMCGEGAAAVVGACAGVVLVGVGCCGGCRCVDSTPPVGGKGVWRVVKVPFYPLSVNMTGPHRSDQHQSSMTPAIIKITGGTTSSTTSTPHLNPPLPPSTHLYHQQAA</sequence>
<accession>A0ACC1CF52</accession>
<evidence type="ECO:0000313" key="2">
    <source>
        <dbReference type="Proteomes" id="UP000824533"/>
    </source>
</evidence>
<organism evidence="1 2">
    <name type="scientific">Dendrolimus kikuchii</name>
    <dbReference type="NCBI Taxonomy" id="765133"/>
    <lineage>
        <taxon>Eukaryota</taxon>
        <taxon>Metazoa</taxon>
        <taxon>Ecdysozoa</taxon>
        <taxon>Arthropoda</taxon>
        <taxon>Hexapoda</taxon>
        <taxon>Insecta</taxon>
        <taxon>Pterygota</taxon>
        <taxon>Neoptera</taxon>
        <taxon>Endopterygota</taxon>
        <taxon>Lepidoptera</taxon>
        <taxon>Glossata</taxon>
        <taxon>Ditrysia</taxon>
        <taxon>Bombycoidea</taxon>
        <taxon>Lasiocampidae</taxon>
        <taxon>Dendrolimus</taxon>
    </lineage>
</organism>
<comment type="caution">
    <text evidence="1">The sequence shown here is derived from an EMBL/GenBank/DDBJ whole genome shotgun (WGS) entry which is preliminary data.</text>
</comment>
<dbReference type="Proteomes" id="UP000824533">
    <property type="component" value="Linkage Group LG28"/>
</dbReference>
<evidence type="ECO:0000313" key="1">
    <source>
        <dbReference type="EMBL" id="KAJ0170207.1"/>
    </source>
</evidence>
<dbReference type="EMBL" id="CM034414">
    <property type="protein sequence ID" value="KAJ0170207.1"/>
    <property type="molecule type" value="Genomic_DNA"/>
</dbReference>
<gene>
    <name evidence="1" type="ORF">K1T71_014135</name>
</gene>